<evidence type="ECO:0000313" key="2">
    <source>
        <dbReference type="Proteomes" id="UP000472277"/>
    </source>
</evidence>
<reference evidence="1" key="1">
    <citation type="submission" date="2025-08" db="UniProtKB">
        <authorList>
            <consortium name="Ensembl"/>
        </authorList>
    </citation>
    <scope>IDENTIFICATION</scope>
</reference>
<dbReference type="Ensembl" id="ENSSTUT00000052791.1">
    <property type="protein sequence ID" value="ENSSTUP00000050481.1"/>
    <property type="gene ID" value="ENSSTUG00000021352.1"/>
</dbReference>
<dbReference type="InParanoid" id="A0A673ZWN7"/>
<keyword evidence="2" id="KW-1185">Reference proteome</keyword>
<sequence>MFVRIWRKQHESMAPSCLVSTVQAGGDGVMVWGMFSWHTLRPLIPIEQCFHAPKKFRLFWRQRGVRPGTR</sequence>
<dbReference type="Gene3D" id="3.30.420.10">
    <property type="entry name" value="Ribonuclease H-like superfamily/Ribonuclease H"/>
    <property type="match status" value="1"/>
</dbReference>
<protein>
    <submittedName>
        <fullName evidence="1">Uncharacterized protein</fullName>
    </submittedName>
</protein>
<accession>A0A673ZWN7</accession>
<dbReference type="GO" id="GO:0003676">
    <property type="term" value="F:nucleic acid binding"/>
    <property type="evidence" value="ECO:0007669"/>
    <property type="project" value="InterPro"/>
</dbReference>
<dbReference type="GeneTree" id="ENSGT00980000202153"/>
<proteinExistence type="predicted"/>
<name>A0A673ZWN7_SALTR</name>
<evidence type="ECO:0000313" key="1">
    <source>
        <dbReference type="Ensembl" id="ENSSTUP00000050481.1"/>
    </source>
</evidence>
<dbReference type="InterPro" id="IPR036397">
    <property type="entry name" value="RNaseH_sf"/>
</dbReference>
<reference evidence="1" key="2">
    <citation type="submission" date="2025-09" db="UniProtKB">
        <authorList>
            <consortium name="Ensembl"/>
        </authorList>
    </citation>
    <scope>IDENTIFICATION</scope>
</reference>
<dbReference type="OMA" id="QHESMAP"/>
<dbReference type="AlphaFoldDB" id="A0A673ZWN7"/>
<organism evidence="1 2">
    <name type="scientific">Salmo trutta</name>
    <name type="common">Brown trout</name>
    <dbReference type="NCBI Taxonomy" id="8032"/>
    <lineage>
        <taxon>Eukaryota</taxon>
        <taxon>Metazoa</taxon>
        <taxon>Chordata</taxon>
        <taxon>Craniata</taxon>
        <taxon>Vertebrata</taxon>
        <taxon>Euteleostomi</taxon>
        <taxon>Actinopterygii</taxon>
        <taxon>Neopterygii</taxon>
        <taxon>Teleostei</taxon>
        <taxon>Protacanthopterygii</taxon>
        <taxon>Salmoniformes</taxon>
        <taxon>Salmonidae</taxon>
        <taxon>Salmoninae</taxon>
        <taxon>Salmo</taxon>
    </lineage>
</organism>
<dbReference type="Proteomes" id="UP000472277">
    <property type="component" value="Chromosome 20"/>
</dbReference>